<protein>
    <submittedName>
        <fullName evidence="3">Apple-like</fullName>
    </submittedName>
</protein>
<comment type="caution">
    <text evidence="3">The sequence shown here is derived from an EMBL/GenBank/DDBJ whole genome shotgun (WGS) entry which is preliminary data.</text>
</comment>
<name>A0A200QXH4_MACCD</name>
<dbReference type="PANTHER" id="PTHR47976:SF115">
    <property type="entry name" value="RECEPTOR-LIKE SERINE_THREONINE-PROTEIN KINASE"/>
    <property type="match status" value="1"/>
</dbReference>
<gene>
    <name evidence="3" type="ORF">BVC80_1727g41</name>
</gene>
<dbReference type="Pfam" id="PF08276">
    <property type="entry name" value="PAN_2"/>
    <property type="match status" value="1"/>
</dbReference>
<dbReference type="SUPFAM" id="SSF57414">
    <property type="entry name" value="Hairpin loop containing domain-like"/>
    <property type="match status" value="1"/>
</dbReference>
<evidence type="ECO:0000313" key="3">
    <source>
        <dbReference type="EMBL" id="OVA15169.1"/>
    </source>
</evidence>
<dbReference type="AlphaFoldDB" id="A0A200QXH4"/>
<dbReference type="OMA" id="MHLAFIK"/>
<sequence length="187" mass="21035">MNDFFLPTVWAQPKYNSTLSILRFSSDGNIHVYTYYEKGILNAWEETYTLFTDSQGGADECYLPEKCGSLGICENSQCVACPTAKGLEGWSKDCKPSKQPSCNSTTVGYYKVEGVDHFLNIYNAEAEPKTPMKIEECRKKCSNDCKCAAFFYKKDSESCLLTVQLNTLKKGDDSESSKLVAYIKYTK</sequence>
<dbReference type="InterPro" id="IPR003609">
    <property type="entry name" value="Pan_app"/>
</dbReference>
<dbReference type="Proteomes" id="UP000195402">
    <property type="component" value="Unassembled WGS sequence"/>
</dbReference>
<feature type="domain" description="Apple" evidence="2">
    <location>
        <begin position="102"/>
        <end position="186"/>
    </location>
</feature>
<proteinExistence type="predicted"/>
<keyword evidence="1" id="KW-0732">Signal</keyword>
<evidence type="ECO:0000256" key="1">
    <source>
        <dbReference type="ARBA" id="ARBA00022729"/>
    </source>
</evidence>
<accession>A0A200QXH4</accession>
<dbReference type="InterPro" id="IPR051343">
    <property type="entry name" value="G-type_lectin_kinases/EP1-like"/>
</dbReference>
<dbReference type="PROSITE" id="PS50948">
    <property type="entry name" value="PAN"/>
    <property type="match status" value="1"/>
</dbReference>
<dbReference type="PANTHER" id="PTHR47976">
    <property type="entry name" value="G-TYPE LECTIN S-RECEPTOR-LIKE SERINE/THREONINE-PROTEIN KINASE SD2-5"/>
    <property type="match status" value="1"/>
</dbReference>
<dbReference type="STRING" id="56857.A0A200QXH4"/>
<dbReference type="OrthoDB" id="1884773at2759"/>
<reference evidence="3 4" key="1">
    <citation type="journal article" date="2017" name="Mol. Plant">
        <title>The Genome of Medicinal Plant Macleaya cordata Provides New Insights into Benzylisoquinoline Alkaloids Metabolism.</title>
        <authorList>
            <person name="Liu X."/>
            <person name="Liu Y."/>
            <person name="Huang P."/>
            <person name="Ma Y."/>
            <person name="Qing Z."/>
            <person name="Tang Q."/>
            <person name="Cao H."/>
            <person name="Cheng P."/>
            <person name="Zheng Y."/>
            <person name="Yuan Z."/>
            <person name="Zhou Y."/>
            <person name="Liu J."/>
            <person name="Tang Z."/>
            <person name="Zhuo Y."/>
            <person name="Zhang Y."/>
            <person name="Yu L."/>
            <person name="Huang J."/>
            <person name="Yang P."/>
            <person name="Peng Q."/>
            <person name="Zhang J."/>
            <person name="Jiang W."/>
            <person name="Zhang Z."/>
            <person name="Lin K."/>
            <person name="Ro D.K."/>
            <person name="Chen X."/>
            <person name="Xiong X."/>
            <person name="Shang Y."/>
            <person name="Huang S."/>
            <person name="Zeng J."/>
        </authorList>
    </citation>
    <scope>NUCLEOTIDE SEQUENCE [LARGE SCALE GENOMIC DNA]</scope>
    <source>
        <strain evidence="4">cv. BLH2017</strain>
        <tissue evidence="3">Root</tissue>
    </source>
</reference>
<organism evidence="3 4">
    <name type="scientific">Macleaya cordata</name>
    <name type="common">Five-seeded plume-poppy</name>
    <name type="synonym">Bocconia cordata</name>
    <dbReference type="NCBI Taxonomy" id="56857"/>
    <lineage>
        <taxon>Eukaryota</taxon>
        <taxon>Viridiplantae</taxon>
        <taxon>Streptophyta</taxon>
        <taxon>Embryophyta</taxon>
        <taxon>Tracheophyta</taxon>
        <taxon>Spermatophyta</taxon>
        <taxon>Magnoliopsida</taxon>
        <taxon>Ranunculales</taxon>
        <taxon>Papaveraceae</taxon>
        <taxon>Papaveroideae</taxon>
        <taxon>Macleaya</taxon>
    </lineage>
</organism>
<evidence type="ECO:0000313" key="4">
    <source>
        <dbReference type="Proteomes" id="UP000195402"/>
    </source>
</evidence>
<dbReference type="InParanoid" id="A0A200QXH4"/>
<dbReference type="EMBL" id="MVGT01000886">
    <property type="protein sequence ID" value="OVA15169.1"/>
    <property type="molecule type" value="Genomic_DNA"/>
</dbReference>
<keyword evidence="4" id="KW-1185">Reference proteome</keyword>
<evidence type="ECO:0000259" key="2">
    <source>
        <dbReference type="PROSITE" id="PS50948"/>
    </source>
</evidence>